<evidence type="ECO:0000313" key="9">
    <source>
        <dbReference type="EMBL" id="SHE86749.1"/>
    </source>
</evidence>
<dbReference type="InterPro" id="IPR004720">
    <property type="entry name" value="PTS_IIB_sorbose-sp"/>
</dbReference>
<dbReference type="InterPro" id="IPR036667">
    <property type="entry name" value="PTS_IIB_sorbose-sp_sf"/>
</dbReference>
<dbReference type="GO" id="GO:0008982">
    <property type="term" value="F:protein-N(PI)-phosphohistidine-sugar phosphotransferase activity"/>
    <property type="evidence" value="ECO:0007669"/>
    <property type="project" value="InterPro"/>
</dbReference>
<gene>
    <name evidence="9" type="ORF">SAMN02745195_01356</name>
</gene>
<dbReference type="GO" id="GO:0009401">
    <property type="term" value="P:phosphoenolpyruvate-dependent sugar phosphotransferase system"/>
    <property type="evidence" value="ECO:0007669"/>
    <property type="project" value="UniProtKB-KW"/>
</dbReference>
<name>A0A1M4WZS7_9THEO</name>
<dbReference type="RefSeq" id="WP_072968544.1">
    <property type="nucleotide sequence ID" value="NZ_FQUR01000010.1"/>
</dbReference>
<keyword evidence="2" id="KW-0813">Transport</keyword>
<keyword evidence="7" id="KW-0418">Kinase</keyword>
<evidence type="ECO:0000256" key="1">
    <source>
        <dbReference type="ARBA" id="ARBA00004496"/>
    </source>
</evidence>
<evidence type="ECO:0000256" key="5">
    <source>
        <dbReference type="ARBA" id="ARBA00022679"/>
    </source>
</evidence>
<keyword evidence="10" id="KW-1185">Reference proteome</keyword>
<evidence type="ECO:0000256" key="3">
    <source>
        <dbReference type="ARBA" id="ARBA00022490"/>
    </source>
</evidence>
<dbReference type="SUPFAM" id="SSF52728">
    <property type="entry name" value="PTS IIb component"/>
    <property type="match status" value="1"/>
</dbReference>
<evidence type="ECO:0000256" key="2">
    <source>
        <dbReference type="ARBA" id="ARBA00022448"/>
    </source>
</evidence>
<sequence length="164" mass="19005">MIFVRIDDRLIHGQVVTAWVKHLDISKVIIVDDDVYKDDFLKKVLYMASPPGIKLEIFSAVMFQNVNQTEIKDEHTMILIKTPQVAKFIYDKVIKFKELNIGGMGAKPGRKVLYRNVSISPEELEILKELVEEGVKVYYQAVPSDKPIDIREIDLYKKIINRKE</sequence>
<evidence type="ECO:0000313" key="10">
    <source>
        <dbReference type="Proteomes" id="UP000184127"/>
    </source>
</evidence>
<keyword evidence="4" id="KW-0762">Sugar transport</keyword>
<evidence type="ECO:0000259" key="8">
    <source>
        <dbReference type="PROSITE" id="PS51101"/>
    </source>
</evidence>
<comment type="subcellular location">
    <subcellularLocation>
        <location evidence="1">Cytoplasm</location>
    </subcellularLocation>
</comment>
<keyword evidence="6" id="KW-0598">Phosphotransferase system</keyword>
<dbReference type="Pfam" id="PF03830">
    <property type="entry name" value="PTSIIB_sorb"/>
    <property type="match status" value="1"/>
</dbReference>
<evidence type="ECO:0000256" key="7">
    <source>
        <dbReference type="ARBA" id="ARBA00022777"/>
    </source>
</evidence>
<keyword evidence="3" id="KW-0963">Cytoplasm</keyword>
<dbReference type="Proteomes" id="UP000184127">
    <property type="component" value="Unassembled WGS sequence"/>
</dbReference>
<dbReference type="AlphaFoldDB" id="A0A1M4WZS7"/>
<feature type="domain" description="PTS EIIB type-4" evidence="8">
    <location>
        <begin position="1"/>
        <end position="161"/>
    </location>
</feature>
<dbReference type="Gene3D" id="3.40.35.10">
    <property type="entry name" value="Phosphotransferase system, sorbose subfamily IIB component"/>
    <property type="match status" value="1"/>
</dbReference>
<organism evidence="9 10">
    <name type="scientific">Thermoanaerobacter uzonensis DSM 18761</name>
    <dbReference type="NCBI Taxonomy" id="1123369"/>
    <lineage>
        <taxon>Bacteria</taxon>
        <taxon>Bacillati</taxon>
        <taxon>Bacillota</taxon>
        <taxon>Clostridia</taxon>
        <taxon>Thermoanaerobacterales</taxon>
        <taxon>Thermoanaerobacteraceae</taxon>
        <taxon>Thermoanaerobacter</taxon>
    </lineage>
</organism>
<dbReference type="GO" id="GO:0016301">
    <property type="term" value="F:kinase activity"/>
    <property type="evidence" value="ECO:0007669"/>
    <property type="project" value="UniProtKB-KW"/>
</dbReference>
<dbReference type="PROSITE" id="PS51101">
    <property type="entry name" value="PTS_EIIB_TYPE_4"/>
    <property type="match status" value="1"/>
</dbReference>
<reference evidence="10" key="1">
    <citation type="submission" date="2016-11" db="EMBL/GenBank/DDBJ databases">
        <authorList>
            <person name="Varghese N."/>
            <person name="Submissions S."/>
        </authorList>
    </citation>
    <scope>NUCLEOTIDE SEQUENCE [LARGE SCALE GENOMIC DNA]</scope>
    <source>
        <strain evidence="10">DSM 18761</strain>
    </source>
</reference>
<evidence type="ECO:0000256" key="4">
    <source>
        <dbReference type="ARBA" id="ARBA00022597"/>
    </source>
</evidence>
<dbReference type="GO" id="GO:0005737">
    <property type="term" value="C:cytoplasm"/>
    <property type="evidence" value="ECO:0007669"/>
    <property type="project" value="UniProtKB-SubCell"/>
</dbReference>
<protein>
    <submittedName>
        <fullName evidence="9">PTS system, mannose-specific IIB component</fullName>
    </submittedName>
</protein>
<keyword evidence="5" id="KW-0808">Transferase</keyword>
<dbReference type="EMBL" id="FQUR01000010">
    <property type="protein sequence ID" value="SHE86749.1"/>
    <property type="molecule type" value="Genomic_DNA"/>
</dbReference>
<proteinExistence type="predicted"/>
<accession>A0A1M4WZS7</accession>
<evidence type="ECO:0000256" key="6">
    <source>
        <dbReference type="ARBA" id="ARBA00022683"/>
    </source>
</evidence>